<evidence type="ECO:0000256" key="9">
    <source>
        <dbReference type="PROSITE-ProRule" id="PRU01373"/>
    </source>
</evidence>
<evidence type="ECO:0000256" key="4">
    <source>
        <dbReference type="ARBA" id="ARBA00022679"/>
    </source>
</evidence>
<dbReference type="GO" id="GO:0005576">
    <property type="term" value="C:extracellular region"/>
    <property type="evidence" value="ECO:0007669"/>
    <property type="project" value="TreeGrafter"/>
</dbReference>
<feature type="signal peptide" evidence="10">
    <location>
        <begin position="1"/>
        <end position="26"/>
    </location>
</feature>
<evidence type="ECO:0000256" key="10">
    <source>
        <dbReference type="SAM" id="SignalP"/>
    </source>
</evidence>
<dbReference type="PANTHER" id="PTHR30582">
    <property type="entry name" value="L,D-TRANSPEPTIDASE"/>
    <property type="match status" value="1"/>
</dbReference>
<keyword evidence="13" id="KW-1185">Reference proteome</keyword>
<dbReference type="PROSITE" id="PS52029">
    <property type="entry name" value="LD_TPASE"/>
    <property type="match status" value="1"/>
</dbReference>
<keyword evidence="6 9" id="KW-0133">Cell shape</keyword>
<keyword evidence="3" id="KW-0328">Glycosyltransferase</keyword>
<dbReference type="InterPro" id="IPR005490">
    <property type="entry name" value="LD_TPept_cat_dom"/>
</dbReference>
<evidence type="ECO:0000313" key="12">
    <source>
        <dbReference type="EMBL" id="GEO36179.1"/>
    </source>
</evidence>
<keyword evidence="10" id="KW-0732">Signal</keyword>
<keyword evidence="4" id="KW-0808">Transferase</keyword>
<feature type="active site" description="Proton donor/acceptor" evidence="9">
    <location>
        <position position="183"/>
    </location>
</feature>
<evidence type="ECO:0000256" key="7">
    <source>
        <dbReference type="ARBA" id="ARBA00022984"/>
    </source>
</evidence>
<protein>
    <recommendedName>
        <fullName evidence="11">L,D-TPase catalytic domain-containing protein</fullName>
    </recommendedName>
</protein>
<comment type="pathway">
    <text evidence="1 9">Cell wall biogenesis; peptidoglycan biosynthesis.</text>
</comment>
<evidence type="ECO:0000256" key="8">
    <source>
        <dbReference type="ARBA" id="ARBA00023316"/>
    </source>
</evidence>
<dbReference type="GO" id="GO:0071972">
    <property type="term" value="F:peptidoglycan L,D-transpeptidase activity"/>
    <property type="evidence" value="ECO:0007669"/>
    <property type="project" value="TreeGrafter"/>
</dbReference>
<dbReference type="GO" id="GO:0018104">
    <property type="term" value="P:peptidoglycan-protein cross-linking"/>
    <property type="evidence" value="ECO:0007669"/>
    <property type="project" value="TreeGrafter"/>
</dbReference>
<name>A0A512DI63_9PROT</name>
<accession>A0A512DI63</accession>
<dbReference type="Proteomes" id="UP000321523">
    <property type="component" value="Unassembled WGS sequence"/>
</dbReference>
<evidence type="ECO:0000256" key="2">
    <source>
        <dbReference type="ARBA" id="ARBA00005992"/>
    </source>
</evidence>
<feature type="domain" description="L,D-TPase catalytic" evidence="11">
    <location>
        <begin position="90"/>
        <end position="223"/>
    </location>
</feature>
<dbReference type="CDD" id="cd16913">
    <property type="entry name" value="YkuD_like"/>
    <property type="match status" value="1"/>
</dbReference>
<feature type="chain" id="PRO_5022196368" description="L,D-TPase catalytic domain-containing protein" evidence="10">
    <location>
        <begin position="27"/>
        <end position="300"/>
    </location>
</feature>
<gene>
    <name evidence="12" type="ORF">SAE02_03270</name>
</gene>
<dbReference type="AlphaFoldDB" id="A0A512DI63"/>
<dbReference type="GO" id="GO:0008360">
    <property type="term" value="P:regulation of cell shape"/>
    <property type="evidence" value="ECO:0007669"/>
    <property type="project" value="UniProtKB-UniRule"/>
</dbReference>
<evidence type="ECO:0000259" key="11">
    <source>
        <dbReference type="PROSITE" id="PS52029"/>
    </source>
</evidence>
<dbReference type="GO" id="GO:0016757">
    <property type="term" value="F:glycosyltransferase activity"/>
    <property type="evidence" value="ECO:0007669"/>
    <property type="project" value="UniProtKB-KW"/>
</dbReference>
<dbReference type="RefSeq" id="WP_052830762.1">
    <property type="nucleotide sequence ID" value="NZ_BJYZ01000002.1"/>
</dbReference>
<dbReference type="OrthoDB" id="8478453at2"/>
<comment type="similarity">
    <text evidence="2">Belongs to the YkuD family.</text>
</comment>
<dbReference type="EMBL" id="BJYZ01000002">
    <property type="protein sequence ID" value="GEO36179.1"/>
    <property type="molecule type" value="Genomic_DNA"/>
</dbReference>
<comment type="caution">
    <text evidence="12">The sequence shown here is derived from an EMBL/GenBank/DDBJ whole genome shotgun (WGS) entry which is preliminary data.</text>
</comment>
<dbReference type="GO" id="GO:0071555">
    <property type="term" value="P:cell wall organization"/>
    <property type="evidence" value="ECO:0007669"/>
    <property type="project" value="UniProtKB-UniRule"/>
</dbReference>
<dbReference type="PANTHER" id="PTHR30582:SF24">
    <property type="entry name" value="L,D-TRANSPEPTIDASE ERFK_SRFK-RELATED"/>
    <property type="match status" value="1"/>
</dbReference>
<evidence type="ECO:0000256" key="1">
    <source>
        <dbReference type="ARBA" id="ARBA00004752"/>
    </source>
</evidence>
<dbReference type="Pfam" id="PF03734">
    <property type="entry name" value="YkuD"/>
    <property type="match status" value="1"/>
</dbReference>
<dbReference type="SUPFAM" id="SSF141523">
    <property type="entry name" value="L,D-transpeptidase catalytic domain-like"/>
    <property type="match status" value="1"/>
</dbReference>
<evidence type="ECO:0000256" key="5">
    <source>
        <dbReference type="ARBA" id="ARBA00022801"/>
    </source>
</evidence>
<sequence length="300" mass="32715">MRLTVPMIAAIAALAMLPLIRQPAFAGGAIGTTGIHVADEADTLVDIAIDKGLGFLELLGANPGVDVWAPGAGTRIYLPRRHLLPDAPETGIVINLADMRLYLFDAVPGRGEVLSWPIGIGREGRATPVGRTSAVRKTKDPSWYPPASIRREKPWLPVRVAAGPDNPLGSRAIYLGWPRYLIHGTDKPYGVGRRTSSGCIRMYPWDVETLFDLVRPGTTVRVVNQPVKLAWIDGDLFVEVHPTGAQQDQLEERGVFDSEIPEDLEARVRDATRGRAAVVDWEAVRTAGVQRLGYPVPVTR</sequence>
<evidence type="ECO:0000313" key="13">
    <source>
        <dbReference type="Proteomes" id="UP000321523"/>
    </source>
</evidence>
<keyword evidence="5" id="KW-0378">Hydrolase</keyword>
<evidence type="ECO:0000256" key="3">
    <source>
        <dbReference type="ARBA" id="ARBA00022676"/>
    </source>
</evidence>
<organism evidence="12 13">
    <name type="scientific">Skermanella aerolata</name>
    <dbReference type="NCBI Taxonomy" id="393310"/>
    <lineage>
        <taxon>Bacteria</taxon>
        <taxon>Pseudomonadati</taxon>
        <taxon>Pseudomonadota</taxon>
        <taxon>Alphaproteobacteria</taxon>
        <taxon>Rhodospirillales</taxon>
        <taxon>Azospirillaceae</taxon>
        <taxon>Skermanella</taxon>
    </lineage>
</organism>
<reference evidence="12 13" key="1">
    <citation type="submission" date="2019-07" db="EMBL/GenBank/DDBJ databases">
        <title>Whole genome shotgun sequence of Skermanella aerolata NBRC 106429.</title>
        <authorList>
            <person name="Hosoyama A."/>
            <person name="Uohara A."/>
            <person name="Ohji S."/>
            <person name="Ichikawa N."/>
        </authorList>
    </citation>
    <scope>NUCLEOTIDE SEQUENCE [LARGE SCALE GENOMIC DNA]</scope>
    <source>
        <strain evidence="12 13">NBRC 106429</strain>
    </source>
</reference>
<evidence type="ECO:0000256" key="6">
    <source>
        <dbReference type="ARBA" id="ARBA00022960"/>
    </source>
</evidence>
<proteinExistence type="inferred from homology"/>
<feature type="active site" description="Nucleophile" evidence="9">
    <location>
        <position position="199"/>
    </location>
</feature>
<keyword evidence="8 9" id="KW-0961">Cell wall biogenesis/degradation</keyword>
<dbReference type="InterPro" id="IPR038063">
    <property type="entry name" value="Transpep_catalytic_dom"/>
</dbReference>
<dbReference type="InterPro" id="IPR050979">
    <property type="entry name" value="LD-transpeptidase"/>
</dbReference>
<dbReference type="UniPathway" id="UPA00219"/>
<keyword evidence="7 9" id="KW-0573">Peptidoglycan synthesis</keyword>
<dbReference type="Gene3D" id="2.40.440.10">
    <property type="entry name" value="L,D-transpeptidase catalytic domain-like"/>
    <property type="match status" value="1"/>
</dbReference>